<keyword evidence="3" id="KW-1185">Reference proteome</keyword>
<dbReference type="KEGG" id="msm:MSMEG_4068"/>
<evidence type="ECO:0000313" key="3">
    <source>
        <dbReference type="Proteomes" id="UP000000757"/>
    </source>
</evidence>
<reference evidence="2 3" key="1">
    <citation type="submission" date="2006-10" db="EMBL/GenBank/DDBJ databases">
        <authorList>
            <person name="Fleischmann R.D."/>
            <person name="Dodson R.J."/>
            <person name="Haft D.H."/>
            <person name="Merkel J.S."/>
            <person name="Nelson W.C."/>
            <person name="Fraser C.M."/>
        </authorList>
    </citation>
    <scope>NUCLEOTIDE SEQUENCE [LARGE SCALE GENOMIC DNA]</scope>
    <source>
        <strain evidence="3">ATCC 700084 / mc(2)155</strain>
    </source>
</reference>
<dbReference type="AlphaFoldDB" id="A0QZL4"/>
<accession>A0QZL4</accession>
<name>A0QZL4_MYCS2</name>
<evidence type="ECO:0000256" key="1">
    <source>
        <dbReference type="SAM" id="MobiDB-lite"/>
    </source>
</evidence>
<sequence length="44" mass="4921">MSASEQPLRSTAEDWLSERRNGANRPGSHHDLQTNDFVIGRANV</sequence>
<dbReference type="KEGG" id="msb:LJ00_20175"/>
<dbReference type="PaxDb" id="246196-MSMEI_3969"/>
<proteinExistence type="predicted"/>
<evidence type="ECO:0000313" key="2">
    <source>
        <dbReference type="EMBL" id="ABK71002.1"/>
    </source>
</evidence>
<gene>
    <name evidence="2" type="ordered locus">MSMEG_4068</name>
</gene>
<feature type="region of interest" description="Disordered" evidence="1">
    <location>
        <begin position="1"/>
        <end position="44"/>
    </location>
</feature>
<organism evidence="2 3">
    <name type="scientific">Mycolicibacterium smegmatis (strain ATCC 700084 / mc(2)155)</name>
    <name type="common">Mycobacterium smegmatis</name>
    <dbReference type="NCBI Taxonomy" id="246196"/>
    <lineage>
        <taxon>Bacteria</taxon>
        <taxon>Bacillati</taxon>
        <taxon>Actinomycetota</taxon>
        <taxon>Actinomycetes</taxon>
        <taxon>Mycobacteriales</taxon>
        <taxon>Mycobacteriaceae</taxon>
        <taxon>Mycolicibacterium</taxon>
    </lineage>
</organism>
<dbReference type="EMBL" id="CP000480">
    <property type="protein sequence ID" value="ABK71002.1"/>
    <property type="molecule type" value="Genomic_DNA"/>
</dbReference>
<protein>
    <submittedName>
        <fullName evidence="2">Uncharacterized protein</fullName>
    </submittedName>
</protein>
<dbReference type="Proteomes" id="UP000000757">
    <property type="component" value="Chromosome"/>
</dbReference>